<accession>A0ABS7CMC8</accession>
<name>A0ABS7CMC8_9BACL</name>
<feature type="domain" description="Cadherin-like beta-sandwich-like" evidence="1">
    <location>
        <begin position="48"/>
        <end position="126"/>
    </location>
</feature>
<feature type="non-terminal residue" evidence="2">
    <location>
        <position position="129"/>
    </location>
</feature>
<keyword evidence="3" id="KW-1185">Reference proteome</keyword>
<dbReference type="InterPro" id="IPR025883">
    <property type="entry name" value="Cadherin-like_domain"/>
</dbReference>
<evidence type="ECO:0000259" key="1">
    <source>
        <dbReference type="Pfam" id="PF12733"/>
    </source>
</evidence>
<protein>
    <submittedName>
        <fullName evidence="2">Cadherin-like beta sandwich domain-containing protein</fullName>
    </submittedName>
</protein>
<evidence type="ECO:0000313" key="3">
    <source>
        <dbReference type="Proteomes" id="UP001519887"/>
    </source>
</evidence>
<gene>
    <name evidence="2" type="ORF">K0U00_49245</name>
</gene>
<reference evidence="2 3" key="1">
    <citation type="submission" date="2021-07" db="EMBL/GenBank/DDBJ databases">
        <title>Paenibacillus radiodurans sp. nov., isolated from the southeastern edge of Tengger Desert.</title>
        <authorList>
            <person name="Zhang G."/>
        </authorList>
    </citation>
    <scope>NUCLEOTIDE SEQUENCE [LARGE SCALE GENOMIC DNA]</scope>
    <source>
        <strain evidence="2 3">CCM 7311</strain>
    </source>
</reference>
<dbReference type="Pfam" id="PF12733">
    <property type="entry name" value="Cadherin-like"/>
    <property type="match status" value="1"/>
</dbReference>
<comment type="caution">
    <text evidence="2">The sequence shown here is derived from an EMBL/GenBank/DDBJ whole genome shotgun (WGS) entry which is preliminary data.</text>
</comment>
<feature type="non-terminal residue" evidence="2">
    <location>
        <position position="1"/>
    </location>
</feature>
<organism evidence="2 3">
    <name type="scientific">Paenibacillus sepulcri</name>
    <dbReference type="NCBI Taxonomy" id="359917"/>
    <lineage>
        <taxon>Bacteria</taxon>
        <taxon>Bacillati</taxon>
        <taxon>Bacillota</taxon>
        <taxon>Bacilli</taxon>
        <taxon>Bacillales</taxon>
        <taxon>Paenibacillaceae</taxon>
        <taxon>Paenibacillus</taxon>
    </lineage>
</organism>
<evidence type="ECO:0000313" key="2">
    <source>
        <dbReference type="EMBL" id="MBW7462062.1"/>
    </source>
</evidence>
<sequence>VDSDGLVTPVGDGDTVIRAEVSDGVHMYSAEVNVSVEAIDTRGILSGLTLKGANLDPGFLPKVFDYEAEVPLNARHITITPVAAEADAVITIESGGGSSQVVASGTASKPVVLTDASADITVRVQSVQA</sequence>
<dbReference type="Proteomes" id="UP001519887">
    <property type="component" value="Unassembled WGS sequence"/>
</dbReference>
<proteinExistence type="predicted"/>
<dbReference type="EMBL" id="JAHZIK010003546">
    <property type="protein sequence ID" value="MBW7462062.1"/>
    <property type="molecule type" value="Genomic_DNA"/>
</dbReference>